<evidence type="ECO:0000313" key="3">
    <source>
        <dbReference type="EMBL" id="GAA5033912.1"/>
    </source>
</evidence>
<dbReference type="EMBL" id="BAABIW010000024">
    <property type="protein sequence ID" value="GAA5033912.1"/>
    <property type="molecule type" value="Genomic_DNA"/>
</dbReference>
<dbReference type="InterPro" id="IPR056104">
    <property type="entry name" value="DUF7687"/>
</dbReference>
<dbReference type="Proteomes" id="UP001500427">
    <property type="component" value="Unassembled WGS sequence"/>
</dbReference>
<dbReference type="InterPro" id="IPR056107">
    <property type="entry name" value="DUF7690"/>
</dbReference>
<dbReference type="Pfam" id="PF24739">
    <property type="entry name" value="DUF7690"/>
    <property type="match status" value="1"/>
</dbReference>
<name>A0ABP9JLY4_9MICO</name>
<feature type="domain" description="DUF7687" evidence="1">
    <location>
        <begin position="95"/>
        <end position="279"/>
    </location>
</feature>
<keyword evidence="4" id="KW-1185">Reference proteome</keyword>
<protein>
    <submittedName>
        <fullName evidence="3">Uncharacterized protein</fullName>
    </submittedName>
</protein>
<proteinExistence type="predicted"/>
<gene>
    <name evidence="3" type="ORF">GCM10023258_34170</name>
</gene>
<evidence type="ECO:0000259" key="2">
    <source>
        <dbReference type="Pfam" id="PF24739"/>
    </source>
</evidence>
<evidence type="ECO:0000313" key="4">
    <source>
        <dbReference type="Proteomes" id="UP001500427"/>
    </source>
</evidence>
<organism evidence="3 4">
    <name type="scientific">Terrabacter aeriphilus</name>
    <dbReference type="NCBI Taxonomy" id="515662"/>
    <lineage>
        <taxon>Bacteria</taxon>
        <taxon>Bacillati</taxon>
        <taxon>Actinomycetota</taxon>
        <taxon>Actinomycetes</taxon>
        <taxon>Micrococcales</taxon>
        <taxon>Intrasporangiaceae</taxon>
        <taxon>Terrabacter</taxon>
    </lineage>
</organism>
<dbReference type="Pfam" id="PF24736">
    <property type="entry name" value="DUF7687"/>
    <property type="match status" value="1"/>
</dbReference>
<comment type="caution">
    <text evidence="3">The sequence shown here is derived from an EMBL/GenBank/DDBJ whole genome shotgun (WGS) entry which is preliminary data.</text>
</comment>
<accession>A0ABP9JLY4</accession>
<reference evidence="4" key="1">
    <citation type="journal article" date="2019" name="Int. J. Syst. Evol. Microbiol.">
        <title>The Global Catalogue of Microorganisms (GCM) 10K type strain sequencing project: providing services to taxonomists for standard genome sequencing and annotation.</title>
        <authorList>
            <consortium name="The Broad Institute Genomics Platform"/>
            <consortium name="The Broad Institute Genome Sequencing Center for Infectious Disease"/>
            <person name="Wu L."/>
            <person name="Ma J."/>
        </authorList>
    </citation>
    <scope>NUCLEOTIDE SEQUENCE [LARGE SCALE GENOMIC DNA]</scope>
    <source>
        <strain evidence="4">JCM 17687</strain>
    </source>
</reference>
<evidence type="ECO:0000259" key="1">
    <source>
        <dbReference type="Pfam" id="PF24736"/>
    </source>
</evidence>
<sequence length="305" mass="34436">MQADERFLGLPPVFWANVRTISQEVGYAVRGGRGREPQIKVPSPGEIIRAYDKLGLASDHLFNDGGVATEMGDTLLDYFEYRAIVLTEVAEPNLMDVDEAREVFEDLRHQLQPRRPFAMNKQKAEKAGPALLTGMVNMIIEAYVGDDCNYDPQQLTTVTRDGLPVRTLARRVDGAYPRVVNPVAVWEIKEYYYTTTFGSRVADGVYETMLDGLELEELRAQEGIDVKHYLIVDSHYTWWSSSGRSYLCRMVDMQHMGLVDEVLFGREVVTRLPFLVEEWVAIRNAGGAEDQGGLHAELARDSRLS</sequence>
<feature type="domain" description="DUF7690" evidence="2">
    <location>
        <begin position="1"/>
        <end position="88"/>
    </location>
</feature>
<dbReference type="RefSeq" id="WP_345508724.1">
    <property type="nucleotide sequence ID" value="NZ_BAABIW010000024.1"/>
</dbReference>